<organism evidence="1 2">
    <name type="scientific">Rhodopirellula europaea 6C</name>
    <dbReference type="NCBI Taxonomy" id="1263867"/>
    <lineage>
        <taxon>Bacteria</taxon>
        <taxon>Pseudomonadati</taxon>
        <taxon>Planctomycetota</taxon>
        <taxon>Planctomycetia</taxon>
        <taxon>Pirellulales</taxon>
        <taxon>Pirellulaceae</taxon>
        <taxon>Rhodopirellula</taxon>
    </lineage>
</organism>
<sequence>MHIAAVRRPSSRWPDVPAAIGIAMEVQPSLRGKFLSGWFHVSCSLTGYCLLP</sequence>
<keyword evidence="2" id="KW-1185">Reference proteome</keyword>
<dbReference type="AlphaFoldDB" id="M2AIB8"/>
<name>M2AIB8_9BACT</name>
<accession>M2AIB8</accession>
<dbReference type="EMBL" id="ANMO01000114">
    <property type="protein sequence ID" value="EMB16895.1"/>
    <property type="molecule type" value="Genomic_DNA"/>
</dbReference>
<protein>
    <submittedName>
        <fullName evidence="1">Uncharacterized protein</fullName>
    </submittedName>
</protein>
<reference evidence="1" key="1">
    <citation type="submission" date="2012-11" db="EMBL/GenBank/DDBJ databases">
        <title>Permanent draft genomes of Rhodopirellula europaea strain SH398 and 6C.</title>
        <authorList>
            <person name="Richter M."/>
            <person name="Richter-Heitmann T."/>
            <person name="Frank C."/>
            <person name="Harder J."/>
            <person name="Glockner F.O."/>
        </authorList>
    </citation>
    <scope>NUCLEOTIDE SEQUENCE</scope>
    <source>
        <strain evidence="1">6C</strain>
    </source>
</reference>
<evidence type="ECO:0000313" key="1">
    <source>
        <dbReference type="EMBL" id="EMB16895.1"/>
    </source>
</evidence>
<proteinExistence type="predicted"/>
<reference evidence="1" key="2">
    <citation type="journal article" date="2013" name="Mar. Genomics">
        <title>Expression of sulfatases in Rhodopirellula baltica and the diversity of sulfatases in the genus Rhodopirellula.</title>
        <authorList>
            <person name="Wegner C.E."/>
            <person name="Richter-Heitmann T."/>
            <person name="Klindworth A."/>
            <person name="Klockow C."/>
            <person name="Richter M."/>
            <person name="Achstetter T."/>
            <person name="Glockner F.O."/>
            <person name="Harder J."/>
        </authorList>
    </citation>
    <scope>NUCLEOTIDE SEQUENCE [LARGE SCALE GENOMIC DNA]</scope>
    <source>
        <strain evidence="1">6C</strain>
    </source>
</reference>
<dbReference type="Proteomes" id="UP000011529">
    <property type="component" value="Unassembled WGS sequence"/>
</dbReference>
<gene>
    <name evidence="1" type="ORF">RE6C_02384</name>
</gene>
<dbReference type="PATRIC" id="fig|1263867.3.peg.2545"/>
<evidence type="ECO:0000313" key="2">
    <source>
        <dbReference type="Proteomes" id="UP000011529"/>
    </source>
</evidence>
<comment type="caution">
    <text evidence="1">The sequence shown here is derived from an EMBL/GenBank/DDBJ whole genome shotgun (WGS) entry which is preliminary data.</text>
</comment>